<comment type="similarity">
    <text evidence="1 5">Belongs to the SEC8 family.</text>
</comment>
<proteinExistence type="inferred from homology"/>
<comment type="function">
    <text evidence="5">Component of the exocyst complex involved in the docking of exocytic vesicles with fusion sites on the plasma membrane.</text>
</comment>
<gene>
    <name evidence="10" type="ORF">CVLEPA_LOCUS22930</name>
</gene>
<dbReference type="Pfam" id="PF10474">
    <property type="entry name" value="Syndetin_C"/>
    <property type="match status" value="1"/>
</dbReference>
<feature type="domain" description="Exocyst complex component Sec8 middle helical bundle" evidence="9">
    <location>
        <begin position="262"/>
        <end position="432"/>
    </location>
</feature>
<dbReference type="PANTHER" id="PTHR14146:SF0">
    <property type="entry name" value="EXOCYST COMPLEX COMPONENT 4"/>
    <property type="match status" value="1"/>
</dbReference>
<evidence type="ECO:0000256" key="2">
    <source>
        <dbReference type="ARBA" id="ARBA00022448"/>
    </source>
</evidence>
<organism evidence="10 11">
    <name type="scientific">Clavelina lepadiformis</name>
    <name type="common">Light-bulb sea squirt</name>
    <name type="synonym">Ascidia lepadiformis</name>
    <dbReference type="NCBI Taxonomy" id="159417"/>
    <lineage>
        <taxon>Eukaryota</taxon>
        <taxon>Metazoa</taxon>
        <taxon>Chordata</taxon>
        <taxon>Tunicata</taxon>
        <taxon>Ascidiacea</taxon>
        <taxon>Aplousobranchia</taxon>
        <taxon>Clavelinidae</taxon>
        <taxon>Clavelina</taxon>
    </lineage>
</organism>
<protein>
    <recommendedName>
        <fullName evidence="5">Exocyst complex component Sec8</fullName>
    </recommendedName>
</protein>
<dbReference type="Pfam" id="PF20652">
    <property type="entry name" value="Sec8_C"/>
    <property type="match status" value="1"/>
</dbReference>
<keyword evidence="3 5" id="KW-0268">Exocytosis</keyword>
<keyword evidence="2 5" id="KW-0813">Transport</keyword>
<evidence type="ECO:0000259" key="7">
    <source>
        <dbReference type="Pfam" id="PF04048"/>
    </source>
</evidence>
<feature type="domain" description="Exocyst complex component Sec8 N-terminal" evidence="7">
    <location>
        <begin position="59"/>
        <end position="153"/>
    </location>
</feature>
<feature type="region of interest" description="Disordered" evidence="6">
    <location>
        <begin position="218"/>
        <end position="243"/>
    </location>
</feature>
<feature type="compositionally biased region" description="Low complexity" evidence="6">
    <location>
        <begin position="1"/>
        <end position="18"/>
    </location>
</feature>
<dbReference type="InterPro" id="IPR007191">
    <property type="entry name" value="Sec8_exocyst_N"/>
</dbReference>
<evidence type="ECO:0000256" key="3">
    <source>
        <dbReference type="ARBA" id="ARBA00022483"/>
    </source>
</evidence>
<evidence type="ECO:0000313" key="10">
    <source>
        <dbReference type="EMBL" id="CAK8690303.1"/>
    </source>
</evidence>
<dbReference type="InterPro" id="IPR048630">
    <property type="entry name" value="Sec8_M"/>
</dbReference>
<dbReference type="InterPro" id="IPR019514">
    <property type="entry name" value="Syndetin_C"/>
</dbReference>
<feature type="compositionally biased region" description="Basic and acidic residues" evidence="6">
    <location>
        <begin position="219"/>
        <end position="239"/>
    </location>
</feature>
<dbReference type="PANTHER" id="PTHR14146">
    <property type="entry name" value="EXOCYST COMPLEX COMPONENT 4"/>
    <property type="match status" value="1"/>
</dbReference>
<keyword evidence="11" id="KW-1185">Reference proteome</keyword>
<comment type="caution">
    <text evidence="10">The sequence shown here is derived from an EMBL/GenBank/DDBJ whole genome shotgun (WGS) entry which is preliminary data.</text>
</comment>
<sequence>MVYTSTGSSRRSASSGKSMAGVGRAGFIRDPSGLLMSIIRTLASSKDGHQREYEKERLEEAFGENDEKLDELVADNYEELAVSIKQFGKIGDRISDSRQRIKRVKESLQQCKSLLYCRQDELRKLWIEGVEHKKVLFLLGQIELVKEAPQAIDGFLRKKHYLHATELLRQTLQALSGELMKVEALQDIRNELISKKLTMHDGFINELHRQIYTNSINSKKKENRSMEGSKVKVERRSSTDEDGGIGKFDDRVLQLEQLDLDPNEDPFKLMTVLVESLARLQRIPEMIEATKTRMDRHINALITHTTVEVTDLAFHDENKESENPKRLLQLLTSLFDKFHCIVAAHSHVLSVLREVVSEVKPPIVLYDIEAVWAKIQSVIEMLLHEYLDADNVAASSQQLGFSEGGSLSSHFARKKVSRQRVAKLFRFDGSSHAISMNNYLREQRAQRRTHSIGGGTSPLLDHALSTQKVCKPNPRNITVIFGPLKKFISEIETGSAYSSGKKCPLHDYITDYVQDVFIRQIQYELKKDFDAAMKVTDPLKLSADQSTLKSLGSYRSLLQSTVVADQCMWFLYDLTCSLDSYHDHFLTMACSLLQEYKEMSIQSYRGVVQPESEDQQIVSASWVRDADVNDMLRNLDNWKVAYGGKAQNLHSVDDNFTQEARFFLEKFGDESLGKNSLVEDHSDLKAIASLHESLEWMTSRLHKFISSIKKYAPPDTMQMLQNLAQDYKRMSEICLLCLHIELRLLCFYHLAPMFKNNSYDIRGVDSMEHDFQITKLTKDIASVDENLSGALQQEKYNYIFEGLGHQTAAILIHGAKHIKRISPSGVKKMCRNVFTLQQSLTNITSSRESHLDEARQYYEMMYLMPDDLQAQVVEQGVRYQTENYVEALNLLHRSKPGSGNEQTQSARVQRLRAIVTEQTFKKEHADEMQRLYEI</sequence>
<reference evidence="10 11" key="1">
    <citation type="submission" date="2024-02" db="EMBL/GenBank/DDBJ databases">
        <authorList>
            <person name="Daric V."/>
            <person name="Darras S."/>
        </authorList>
    </citation>
    <scope>NUCLEOTIDE SEQUENCE [LARGE SCALE GENOMIC DNA]</scope>
</reference>
<evidence type="ECO:0000259" key="9">
    <source>
        <dbReference type="Pfam" id="PF20652"/>
    </source>
</evidence>
<feature type="domain" description="Syndetin C-terminal" evidence="8">
    <location>
        <begin position="692"/>
        <end position="891"/>
    </location>
</feature>
<dbReference type="Proteomes" id="UP001642483">
    <property type="component" value="Unassembled WGS sequence"/>
</dbReference>
<dbReference type="Pfam" id="PF04048">
    <property type="entry name" value="Sec8_N"/>
    <property type="match status" value="1"/>
</dbReference>
<evidence type="ECO:0000313" key="11">
    <source>
        <dbReference type="Proteomes" id="UP001642483"/>
    </source>
</evidence>
<dbReference type="InterPro" id="IPR039682">
    <property type="entry name" value="Sec8/EXOC4"/>
</dbReference>
<evidence type="ECO:0000259" key="8">
    <source>
        <dbReference type="Pfam" id="PF10474"/>
    </source>
</evidence>
<feature type="region of interest" description="Disordered" evidence="6">
    <location>
        <begin position="1"/>
        <end position="22"/>
    </location>
</feature>
<accession>A0ABP0GH72</accession>
<evidence type="ECO:0000256" key="6">
    <source>
        <dbReference type="SAM" id="MobiDB-lite"/>
    </source>
</evidence>
<evidence type="ECO:0000256" key="5">
    <source>
        <dbReference type="RuleBase" id="RU367079"/>
    </source>
</evidence>
<evidence type="ECO:0000256" key="4">
    <source>
        <dbReference type="ARBA" id="ARBA00022927"/>
    </source>
</evidence>
<evidence type="ECO:0000256" key="1">
    <source>
        <dbReference type="ARBA" id="ARBA00010470"/>
    </source>
</evidence>
<name>A0ABP0GH72_CLALP</name>
<dbReference type="EMBL" id="CAWYQH010000114">
    <property type="protein sequence ID" value="CAK8690303.1"/>
    <property type="molecule type" value="Genomic_DNA"/>
</dbReference>
<keyword evidence="4 5" id="KW-0653">Protein transport</keyword>